<proteinExistence type="predicted"/>
<evidence type="ECO:0008006" key="3">
    <source>
        <dbReference type="Google" id="ProtNLM"/>
    </source>
</evidence>
<comment type="caution">
    <text evidence="1">The sequence shown here is derived from an EMBL/GenBank/DDBJ whole genome shotgun (WGS) entry which is preliminary data.</text>
</comment>
<dbReference type="PANTHER" id="PTHR32108:SF9">
    <property type="entry name" value="REVERSE TRANSCRIPTASE RNASE H-LIKE DOMAIN-CONTAINING PROTEIN"/>
    <property type="match status" value="1"/>
</dbReference>
<dbReference type="Proteomes" id="UP000233551">
    <property type="component" value="Unassembled WGS sequence"/>
</dbReference>
<evidence type="ECO:0000313" key="2">
    <source>
        <dbReference type="Proteomes" id="UP000233551"/>
    </source>
</evidence>
<protein>
    <recommendedName>
        <fullName evidence="3">Retrotransposon gag domain-containing protein</fullName>
    </recommendedName>
</protein>
<dbReference type="STRING" id="22663.A0A2I0L1E6"/>
<dbReference type="AlphaFoldDB" id="A0A2I0L1E6"/>
<name>A0A2I0L1E6_PUNGR</name>
<dbReference type="PANTHER" id="PTHR32108">
    <property type="entry name" value="DNA-DIRECTED RNA POLYMERASE SUBUNIT ALPHA"/>
    <property type="match status" value="1"/>
</dbReference>
<sequence>MATNMTELMALLRDQNRASSSYTPPPENKQTMDLNPAVPPTFVLESKEVSFSAITHVPAVYPITDPLSPPPAPTVVPLPPIAFLSTNSAVHTRLPLAKPGMRLPPKIKILDFKRCDGTTDPRHHLRHYRSKMLSYWDYEEFVIQIFQDSLTGSALDWFMTLKAAEIPTWAGLSQKFFNQYRFSPQAQQSGVVQRRQRKQYTPLPSPPYHIFWELLVGNKIKTEPLGSNFDPTVQNQNLHCEFHQGAPGHTLDNCWRLREKIQEMINVKEISINEVKPPNVRANPLPDHGSSSGPSINMISIAAIGEEEDEQETLFRSSLRFLQGNHIRTVGSLGIMRATLPIWSRRGDALLKVLTAAQIPKETTTDRIEETINSIFSNQISFAQEELPSKGHGHLRALHIVCKCNNHVVDRVMIDDGSALNLCPISTLKQMNVDMSRIRASMTTFRAFDGSKKEVNGEIDLLIDNLPFHSFDTISVIQDYGEVGPSRADRMIGKDLLKNDYVLGTGLGACTQGILRLVEVEEYRNRRGLGFYSSCHEIVQARRDKHLHRLTTHYGKLSRGIPVPPQSQFLPTLPKVIVSTSDSPSTESDDSSSNVVEAFLALPAIYVVTEETSSRVHIRPTWEDDELTN</sequence>
<reference evidence="1 2" key="1">
    <citation type="submission" date="2017-11" db="EMBL/GenBank/DDBJ databases">
        <title>De-novo sequencing of pomegranate (Punica granatum L.) genome.</title>
        <authorList>
            <person name="Akparov Z."/>
            <person name="Amiraslanov A."/>
            <person name="Hajiyeva S."/>
            <person name="Abbasov M."/>
            <person name="Kaur K."/>
            <person name="Hamwieh A."/>
            <person name="Solovyev V."/>
            <person name="Salamov A."/>
            <person name="Braich B."/>
            <person name="Kosarev P."/>
            <person name="Mahmoud A."/>
            <person name="Hajiyev E."/>
            <person name="Babayeva S."/>
            <person name="Izzatullayeva V."/>
            <person name="Mammadov A."/>
            <person name="Mammadov A."/>
            <person name="Sharifova S."/>
            <person name="Ojaghi J."/>
            <person name="Eynullazada K."/>
            <person name="Bayramov B."/>
            <person name="Abdulazimova A."/>
            <person name="Shahmuradov I."/>
        </authorList>
    </citation>
    <scope>NUCLEOTIDE SEQUENCE [LARGE SCALE GENOMIC DNA]</scope>
    <source>
        <strain evidence="2">cv. AG2017</strain>
        <tissue evidence="1">Leaf</tissue>
    </source>
</reference>
<dbReference type="EMBL" id="PGOL01000198">
    <property type="protein sequence ID" value="PKI74537.1"/>
    <property type="molecule type" value="Genomic_DNA"/>
</dbReference>
<keyword evidence="2" id="KW-1185">Reference proteome</keyword>
<dbReference type="CDD" id="cd00303">
    <property type="entry name" value="retropepsin_like"/>
    <property type="match status" value="1"/>
</dbReference>
<evidence type="ECO:0000313" key="1">
    <source>
        <dbReference type="EMBL" id="PKI74537.1"/>
    </source>
</evidence>
<organism evidence="1 2">
    <name type="scientific">Punica granatum</name>
    <name type="common">Pomegranate</name>
    <dbReference type="NCBI Taxonomy" id="22663"/>
    <lineage>
        <taxon>Eukaryota</taxon>
        <taxon>Viridiplantae</taxon>
        <taxon>Streptophyta</taxon>
        <taxon>Embryophyta</taxon>
        <taxon>Tracheophyta</taxon>
        <taxon>Spermatophyta</taxon>
        <taxon>Magnoliopsida</taxon>
        <taxon>eudicotyledons</taxon>
        <taxon>Gunneridae</taxon>
        <taxon>Pentapetalae</taxon>
        <taxon>rosids</taxon>
        <taxon>malvids</taxon>
        <taxon>Myrtales</taxon>
        <taxon>Lythraceae</taxon>
        <taxon>Punica</taxon>
    </lineage>
</organism>
<gene>
    <name evidence="1" type="ORF">CRG98_005079</name>
</gene>
<accession>A0A2I0L1E6</accession>